<evidence type="ECO:0000256" key="1">
    <source>
        <dbReference type="ARBA" id="ARBA00009913"/>
    </source>
</evidence>
<gene>
    <name evidence="7" type="ORF">E1O70_00640</name>
</gene>
<dbReference type="PROSITE" id="PS00398">
    <property type="entry name" value="RECOMBINASES_2"/>
    <property type="match status" value="1"/>
</dbReference>
<dbReference type="Gene3D" id="3.40.50.1390">
    <property type="entry name" value="Resolvase, N-terminal catalytic domain"/>
    <property type="match status" value="1"/>
</dbReference>
<dbReference type="Gene3D" id="1.10.10.60">
    <property type="entry name" value="Homeodomain-like"/>
    <property type="match status" value="1"/>
</dbReference>
<evidence type="ECO:0000313" key="7">
    <source>
        <dbReference type="EMBL" id="TFF17334.1"/>
    </source>
</evidence>
<dbReference type="Pfam" id="PF00239">
    <property type="entry name" value="Resolvase"/>
    <property type="match status" value="1"/>
</dbReference>
<dbReference type="InterPro" id="IPR006119">
    <property type="entry name" value="Resolv_N"/>
</dbReference>
<dbReference type="GeneID" id="95683003"/>
<comment type="caution">
    <text evidence="7">The sequence shown here is derived from an EMBL/GenBank/DDBJ whole genome shotgun (WGS) entry which is preliminary data.</text>
</comment>
<evidence type="ECO:0000259" key="6">
    <source>
        <dbReference type="PROSITE" id="PS51736"/>
    </source>
</evidence>
<feature type="active site" description="O-(5'-phospho-DNA)-serine intermediate" evidence="5">
    <location>
        <position position="12"/>
    </location>
</feature>
<dbReference type="SUPFAM" id="SSF46689">
    <property type="entry name" value="Homeodomain-like"/>
    <property type="match status" value="1"/>
</dbReference>
<keyword evidence="4" id="KW-0233">DNA recombination</keyword>
<sequence>MTATLIGYARCSTAEQDLTAQRRALEAMGVDPRRVYVDQGVTGTHRDRPGLREALAATRAGDTLVVTKLDRLARSIRDARDIVDELTTHGVRLQIGTTVHDPNDPVGRLLLNVLAMVAEFEADLIRARTREGMAIAKAKGKLKGRKPKLTAAQERHLVDLHHAGNHTSAEIAELFGVSRATVYRAVDRAGRTTSSSSTR</sequence>
<dbReference type="Proteomes" id="UP000298003">
    <property type="component" value="Unassembled WGS sequence"/>
</dbReference>
<dbReference type="InterPro" id="IPR009057">
    <property type="entry name" value="Homeodomain-like_sf"/>
</dbReference>
<name>A0A4Y8R838_9MICO</name>
<protein>
    <submittedName>
        <fullName evidence="7">Recombinase family protein</fullName>
    </submittedName>
</protein>
<dbReference type="AlphaFoldDB" id="A0A4Y8R838"/>
<keyword evidence="8" id="KW-1185">Reference proteome</keyword>
<dbReference type="SUPFAM" id="SSF53041">
    <property type="entry name" value="Resolvase-like"/>
    <property type="match status" value="1"/>
</dbReference>
<dbReference type="InterPro" id="IPR006120">
    <property type="entry name" value="Resolvase_HTH_dom"/>
</dbReference>
<dbReference type="EMBL" id="SOZH01000001">
    <property type="protein sequence ID" value="TFF17334.1"/>
    <property type="molecule type" value="Genomic_DNA"/>
</dbReference>
<accession>A0A4Y8R838</accession>
<dbReference type="Pfam" id="PF02796">
    <property type="entry name" value="HTH_7"/>
    <property type="match status" value="1"/>
</dbReference>
<dbReference type="RefSeq" id="WP_061268113.1">
    <property type="nucleotide sequence ID" value="NZ_SOZH01000001.1"/>
</dbReference>
<organism evidence="7 8">
    <name type="scientific">Cellulosimicrobium funkei</name>
    <dbReference type="NCBI Taxonomy" id="264251"/>
    <lineage>
        <taxon>Bacteria</taxon>
        <taxon>Bacillati</taxon>
        <taxon>Actinomycetota</taxon>
        <taxon>Actinomycetes</taxon>
        <taxon>Micrococcales</taxon>
        <taxon>Promicromonosporaceae</taxon>
        <taxon>Cellulosimicrobium</taxon>
    </lineage>
</organism>
<dbReference type="PANTHER" id="PTHR30461">
    <property type="entry name" value="DNA-INVERTASE FROM LAMBDOID PROPHAGE"/>
    <property type="match status" value="1"/>
</dbReference>
<dbReference type="CDD" id="cd00569">
    <property type="entry name" value="HTH_Hin_like"/>
    <property type="match status" value="1"/>
</dbReference>
<dbReference type="GO" id="GO:0000150">
    <property type="term" value="F:DNA strand exchange activity"/>
    <property type="evidence" value="ECO:0007669"/>
    <property type="project" value="InterPro"/>
</dbReference>
<dbReference type="GO" id="GO:0003677">
    <property type="term" value="F:DNA binding"/>
    <property type="evidence" value="ECO:0007669"/>
    <property type="project" value="UniProtKB-KW"/>
</dbReference>
<dbReference type="PROSITE" id="PS51736">
    <property type="entry name" value="RECOMBINASES_3"/>
    <property type="match status" value="1"/>
</dbReference>
<comment type="similarity">
    <text evidence="1">Belongs to the site-specific recombinase resolvase family.</text>
</comment>
<proteinExistence type="inferred from homology"/>
<dbReference type="SMART" id="SM00857">
    <property type="entry name" value="Resolvase"/>
    <property type="match status" value="1"/>
</dbReference>
<evidence type="ECO:0000256" key="4">
    <source>
        <dbReference type="ARBA" id="ARBA00023172"/>
    </source>
</evidence>
<dbReference type="InterPro" id="IPR006118">
    <property type="entry name" value="Recombinase_CS"/>
</dbReference>
<dbReference type="InterPro" id="IPR036162">
    <property type="entry name" value="Resolvase-like_N_sf"/>
</dbReference>
<evidence type="ECO:0000256" key="2">
    <source>
        <dbReference type="ARBA" id="ARBA00022908"/>
    </source>
</evidence>
<keyword evidence="2" id="KW-0229">DNA integration</keyword>
<reference evidence="7 8" key="1">
    <citation type="submission" date="2019-03" db="EMBL/GenBank/DDBJ databases">
        <title>Cellulosimicrobium funkei JCM14302 Assembly.</title>
        <authorList>
            <person name="Dou T."/>
        </authorList>
    </citation>
    <scope>NUCLEOTIDE SEQUENCE [LARGE SCALE GENOMIC DNA]</scope>
    <source>
        <strain evidence="7 8">JCM 14302</strain>
    </source>
</reference>
<feature type="domain" description="Resolvase/invertase-type recombinase catalytic" evidence="6">
    <location>
        <begin position="4"/>
        <end position="140"/>
    </location>
</feature>
<dbReference type="CDD" id="cd03768">
    <property type="entry name" value="SR_ResInv"/>
    <property type="match status" value="1"/>
</dbReference>
<evidence type="ECO:0000313" key="8">
    <source>
        <dbReference type="Proteomes" id="UP000298003"/>
    </source>
</evidence>
<dbReference type="PANTHER" id="PTHR30461:SF2">
    <property type="entry name" value="SERINE RECOMBINASE PINE-RELATED"/>
    <property type="match status" value="1"/>
</dbReference>
<evidence type="ECO:0000256" key="5">
    <source>
        <dbReference type="PIRSR" id="PIRSR606118-50"/>
    </source>
</evidence>
<dbReference type="GO" id="GO:0015074">
    <property type="term" value="P:DNA integration"/>
    <property type="evidence" value="ECO:0007669"/>
    <property type="project" value="UniProtKB-KW"/>
</dbReference>
<evidence type="ECO:0000256" key="3">
    <source>
        <dbReference type="ARBA" id="ARBA00023125"/>
    </source>
</evidence>
<keyword evidence="3" id="KW-0238">DNA-binding</keyword>
<dbReference type="InterPro" id="IPR050639">
    <property type="entry name" value="SSR_resolvase"/>
</dbReference>